<dbReference type="Gene3D" id="2.60.120.380">
    <property type="match status" value="2"/>
</dbReference>
<evidence type="ECO:0000313" key="5">
    <source>
        <dbReference type="Proteomes" id="UP000570851"/>
    </source>
</evidence>
<accession>A0ABR6S722</accession>
<evidence type="ECO:0000259" key="3">
    <source>
        <dbReference type="Pfam" id="PF04151"/>
    </source>
</evidence>
<dbReference type="GeneID" id="58722426"/>
<dbReference type="Pfam" id="PF04151">
    <property type="entry name" value="PPC"/>
    <property type="match status" value="2"/>
</dbReference>
<evidence type="ECO:0000256" key="1">
    <source>
        <dbReference type="SAM" id="MobiDB-lite"/>
    </source>
</evidence>
<dbReference type="InterPro" id="IPR007280">
    <property type="entry name" value="Peptidase_C_arc/bac"/>
</dbReference>
<feature type="domain" description="Peptidase C-terminal archaeal/bacterial" evidence="3">
    <location>
        <begin position="324"/>
        <end position="393"/>
    </location>
</feature>
<feature type="compositionally biased region" description="Low complexity" evidence="1">
    <location>
        <begin position="107"/>
        <end position="147"/>
    </location>
</feature>
<dbReference type="EMBL" id="JACKZP010000028">
    <property type="protein sequence ID" value="MBC1302197.1"/>
    <property type="molecule type" value="Genomic_DNA"/>
</dbReference>
<dbReference type="Proteomes" id="UP000570851">
    <property type="component" value="Unassembled WGS sequence"/>
</dbReference>
<comment type="caution">
    <text evidence="4">The sequence shown here is derived from an EMBL/GenBank/DDBJ whole genome shotgun (WGS) entry which is preliminary data.</text>
</comment>
<organism evidence="4 5">
    <name type="scientific">Trichormus variabilis N2B</name>
    <dbReference type="NCBI Taxonomy" id="2681315"/>
    <lineage>
        <taxon>Bacteria</taxon>
        <taxon>Bacillati</taxon>
        <taxon>Cyanobacteriota</taxon>
        <taxon>Cyanophyceae</taxon>
        <taxon>Nostocales</taxon>
        <taxon>Nostocaceae</taxon>
        <taxon>Trichormus</taxon>
    </lineage>
</organism>
<evidence type="ECO:0000313" key="4">
    <source>
        <dbReference type="EMBL" id="MBC1302197.1"/>
    </source>
</evidence>
<sequence>MAEQKNKNYWFKFNLALIASMSSGLVVANYTLPIKALDIHENSGKLIIAKTPDERQPEAVQQAIEQIPTSPPPATPQQSKQSIESPIPVRESSNSTASNPTPQPRESNSANRTSTPSNSNPTSQPRQTNSAPRTSTQSNSNSRQTNSASPQRGRQSATNPGSRNSTAKISPVSLSNLPFREINFVDIAFGVLSKGDFQSQGRYFHFYKFEGRENQLLQIRLGGSTDSRRSSNLSLSPFMFLLDPDNKVILKRGSVGTNSDLQDAFVFVRLPVKGTYTIAVTSRNPGDTGRYSLALRNDRASYILDESAELNAQSLTIKQNRSAYNVSQFQGKKNQLVSIRADSVNEEFSPYIVLLNSQGKTIAADNAKDGLYSALIDRARLPEDDTYYIVVTSNNPNNRGTYRLTLF</sequence>
<keyword evidence="2" id="KW-0472">Membrane</keyword>
<keyword evidence="5" id="KW-1185">Reference proteome</keyword>
<reference evidence="4 5" key="1">
    <citation type="submission" date="2019-11" db="EMBL/GenBank/DDBJ databases">
        <title>Comparison of genomes from free-living endosymbiotic cyanobacteria isolated from Azolla.</title>
        <authorList>
            <person name="Thiel T."/>
            <person name="Pratte B."/>
        </authorList>
    </citation>
    <scope>NUCLEOTIDE SEQUENCE [LARGE SCALE GENOMIC DNA]</scope>
    <source>
        <strain evidence="4 5">N2B</strain>
    </source>
</reference>
<feature type="region of interest" description="Disordered" evidence="1">
    <location>
        <begin position="53"/>
        <end position="169"/>
    </location>
</feature>
<feature type="compositionally biased region" description="Polar residues" evidence="1">
    <location>
        <begin position="148"/>
        <end position="169"/>
    </location>
</feature>
<evidence type="ECO:0000256" key="2">
    <source>
        <dbReference type="SAM" id="Phobius"/>
    </source>
</evidence>
<feature type="domain" description="Peptidase C-terminal archaeal/bacterial" evidence="3">
    <location>
        <begin position="204"/>
        <end position="282"/>
    </location>
</feature>
<dbReference type="RefSeq" id="WP_011321512.1">
    <property type="nucleotide sequence ID" value="NZ_JACKZP010000028.1"/>
</dbReference>
<protein>
    <submittedName>
        <fullName evidence="4">Pre-peptidase C-terminal domain-containing protein</fullName>
    </submittedName>
</protein>
<name>A0ABR6S722_ANAVA</name>
<proteinExistence type="predicted"/>
<keyword evidence="2" id="KW-0812">Transmembrane</keyword>
<gene>
    <name evidence="4" type="ORF">GNE12_09740</name>
</gene>
<keyword evidence="2" id="KW-1133">Transmembrane helix</keyword>
<feature type="transmembrane region" description="Helical" evidence="2">
    <location>
        <begin position="12"/>
        <end position="32"/>
    </location>
</feature>
<feature type="compositionally biased region" description="Polar residues" evidence="1">
    <location>
        <begin position="91"/>
        <end position="106"/>
    </location>
</feature>